<evidence type="ECO:0000313" key="2">
    <source>
        <dbReference type="EMBL" id="SFK47934.1"/>
    </source>
</evidence>
<accession>A0A1I3ZUT8</accession>
<sequence>MNRTLSSAQRTWVTAIATTVTLLAVILLGLAG</sequence>
<dbReference type="EMBL" id="FORP01000022">
    <property type="protein sequence ID" value="SFK47934.1"/>
    <property type="molecule type" value="Genomic_DNA"/>
</dbReference>
<keyword evidence="3" id="KW-1185">Reference proteome</keyword>
<proteinExistence type="predicted"/>
<organism evidence="2 3">
    <name type="scientific">Amycolatopsis sacchari</name>
    <dbReference type="NCBI Taxonomy" id="115433"/>
    <lineage>
        <taxon>Bacteria</taxon>
        <taxon>Bacillati</taxon>
        <taxon>Actinomycetota</taxon>
        <taxon>Actinomycetes</taxon>
        <taxon>Pseudonocardiales</taxon>
        <taxon>Pseudonocardiaceae</taxon>
        <taxon>Amycolatopsis</taxon>
    </lineage>
</organism>
<dbReference type="STRING" id="115433.SAMN05421835_12251"/>
<keyword evidence="1" id="KW-0472">Membrane</keyword>
<dbReference type="Proteomes" id="UP000199025">
    <property type="component" value="Unassembled WGS sequence"/>
</dbReference>
<name>A0A1I3ZUT8_9PSEU</name>
<feature type="transmembrane region" description="Helical" evidence="1">
    <location>
        <begin position="12"/>
        <end position="31"/>
    </location>
</feature>
<gene>
    <name evidence="2" type="ORF">SAMN05421835_12251</name>
</gene>
<keyword evidence="1" id="KW-1133">Transmembrane helix</keyword>
<dbReference type="AlphaFoldDB" id="A0A1I3ZUT8"/>
<protein>
    <submittedName>
        <fullName evidence="2">Uncharacterized protein</fullName>
    </submittedName>
</protein>
<keyword evidence="1" id="KW-0812">Transmembrane</keyword>
<evidence type="ECO:0000313" key="3">
    <source>
        <dbReference type="Proteomes" id="UP000199025"/>
    </source>
</evidence>
<reference evidence="2 3" key="1">
    <citation type="submission" date="2016-10" db="EMBL/GenBank/DDBJ databases">
        <authorList>
            <person name="de Groot N.N."/>
        </authorList>
    </citation>
    <scope>NUCLEOTIDE SEQUENCE [LARGE SCALE GENOMIC DNA]</scope>
    <source>
        <strain evidence="2 3">DSM 44468</strain>
    </source>
</reference>
<evidence type="ECO:0000256" key="1">
    <source>
        <dbReference type="SAM" id="Phobius"/>
    </source>
</evidence>